<dbReference type="PANTHER" id="PTHR36710:SF13">
    <property type="entry name" value="PUTATIVE-RELATED"/>
    <property type="match status" value="1"/>
</dbReference>
<protein>
    <submittedName>
        <fullName evidence="4">Putative pectinesterase inhibitor domain-containing protein</fullName>
    </submittedName>
</protein>
<accession>A0A6A4PIX5</accession>
<dbReference type="OrthoDB" id="764172at2759"/>
<evidence type="ECO:0000256" key="2">
    <source>
        <dbReference type="ARBA" id="ARBA00023157"/>
    </source>
</evidence>
<keyword evidence="5" id="KW-1185">Reference proteome</keyword>
<gene>
    <name evidence="4" type="ORF">Lalb_Chr13g0298611</name>
</gene>
<keyword evidence="1" id="KW-0732">Signal</keyword>
<dbReference type="SMART" id="SM00856">
    <property type="entry name" value="PMEI"/>
    <property type="match status" value="1"/>
</dbReference>
<dbReference type="NCBIfam" id="TIGR01614">
    <property type="entry name" value="PME_inhib"/>
    <property type="match status" value="1"/>
</dbReference>
<dbReference type="Gene3D" id="1.20.140.40">
    <property type="entry name" value="Invertase/pectin methylesterase inhibitor family protein"/>
    <property type="match status" value="1"/>
</dbReference>
<dbReference type="InterPro" id="IPR006501">
    <property type="entry name" value="Pectinesterase_inhib_dom"/>
</dbReference>
<evidence type="ECO:0000256" key="1">
    <source>
        <dbReference type="ARBA" id="ARBA00022729"/>
    </source>
</evidence>
<evidence type="ECO:0000313" key="5">
    <source>
        <dbReference type="Proteomes" id="UP000447434"/>
    </source>
</evidence>
<sequence length="178" mass="19590">MKTFNSITLIFSLQTLLFIVSIPSSHSKTFHPNHQSLITFTCSQTPYPNHCLQSLKSHLGSDRADMWGLAGIMLNHVMMVKANTALDKIHQLEDAETTPIQGLVSCYNKYNTILETDIKKATAAFYNEDSNGAEESANDAAYEVSTCENGFPGHFTQENKNMLAASANAAAIFKLLRG</sequence>
<evidence type="ECO:0000256" key="3">
    <source>
        <dbReference type="ARBA" id="ARBA00038471"/>
    </source>
</evidence>
<dbReference type="InterPro" id="IPR035513">
    <property type="entry name" value="Invertase/methylesterase_inhib"/>
</dbReference>
<dbReference type="AlphaFoldDB" id="A0A6A4PIX5"/>
<proteinExistence type="inferred from homology"/>
<dbReference type="SUPFAM" id="SSF101148">
    <property type="entry name" value="Plant invertase/pectin methylesterase inhibitor"/>
    <property type="match status" value="1"/>
</dbReference>
<dbReference type="InterPro" id="IPR052421">
    <property type="entry name" value="PCW_Enzyme_Inhibitor"/>
</dbReference>
<dbReference type="GO" id="GO:0004857">
    <property type="term" value="F:enzyme inhibitor activity"/>
    <property type="evidence" value="ECO:0007669"/>
    <property type="project" value="InterPro"/>
</dbReference>
<organism evidence="4 5">
    <name type="scientific">Lupinus albus</name>
    <name type="common">White lupine</name>
    <name type="synonym">Lupinus termis</name>
    <dbReference type="NCBI Taxonomy" id="3870"/>
    <lineage>
        <taxon>Eukaryota</taxon>
        <taxon>Viridiplantae</taxon>
        <taxon>Streptophyta</taxon>
        <taxon>Embryophyta</taxon>
        <taxon>Tracheophyta</taxon>
        <taxon>Spermatophyta</taxon>
        <taxon>Magnoliopsida</taxon>
        <taxon>eudicotyledons</taxon>
        <taxon>Gunneridae</taxon>
        <taxon>Pentapetalae</taxon>
        <taxon>rosids</taxon>
        <taxon>fabids</taxon>
        <taxon>Fabales</taxon>
        <taxon>Fabaceae</taxon>
        <taxon>Papilionoideae</taxon>
        <taxon>50 kb inversion clade</taxon>
        <taxon>genistoids sensu lato</taxon>
        <taxon>core genistoids</taxon>
        <taxon>Genisteae</taxon>
        <taxon>Lupinus</taxon>
    </lineage>
</organism>
<name>A0A6A4PIX5_LUPAL</name>
<comment type="caution">
    <text evidence="4">The sequence shown here is derived from an EMBL/GenBank/DDBJ whole genome shotgun (WGS) entry which is preliminary data.</text>
</comment>
<evidence type="ECO:0000313" key="4">
    <source>
        <dbReference type="EMBL" id="KAE9601511.1"/>
    </source>
</evidence>
<keyword evidence="2" id="KW-1015">Disulfide bond</keyword>
<dbReference type="Pfam" id="PF04043">
    <property type="entry name" value="PMEI"/>
    <property type="match status" value="1"/>
</dbReference>
<dbReference type="Proteomes" id="UP000447434">
    <property type="component" value="Chromosome 13"/>
</dbReference>
<dbReference type="PANTHER" id="PTHR36710">
    <property type="entry name" value="PECTINESTERASE INHIBITOR-LIKE"/>
    <property type="match status" value="1"/>
</dbReference>
<comment type="similarity">
    <text evidence="3">Belongs to the PMEI family.</text>
</comment>
<reference evidence="5" key="1">
    <citation type="journal article" date="2020" name="Nat. Commun.">
        <title>Genome sequence of the cluster root forming white lupin.</title>
        <authorList>
            <person name="Hufnagel B."/>
            <person name="Marques A."/>
            <person name="Soriano A."/>
            <person name="Marques L."/>
            <person name="Divol F."/>
            <person name="Doumas P."/>
            <person name="Sallet E."/>
            <person name="Mancinotti D."/>
            <person name="Carrere S."/>
            <person name="Marande W."/>
            <person name="Arribat S."/>
            <person name="Keller J."/>
            <person name="Huneau C."/>
            <person name="Blein T."/>
            <person name="Aime D."/>
            <person name="Laguerre M."/>
            <person name="Taylor J."/>
            <person name="Schubert V."/>
            <person name="Nelson M."/>
            <person name="Geu-Flores F."/>
            <person name="Crespi M."/>
            <person name="Gallardo-Guerrero K."/>
            <person name="Delaux P.-M."/>
            <person name="Salse J."/>
            <person name="Berges H."/>
            <person name="Guyot R."/>
            <person name="Gouzy J."/>
            <person name="Peret B."/>
        </authorList>
    </citation>
    <scope>NUCLEOTIDE SEQUENCE [LARGE SCALE GENOMIC DNA]</scope>
    <source>
        <strain evidence="5">cv. Amiga</strain>
    </source>
</reference>
<dbReference type="EMBL" id="WOCE01000013">
    <property type="protein sequence ID" value="KAE9601511.1"/>
    <property type="molecule type" value="Genomic_DNA"/>
</dbReference>